<feature type="compositionally biased region" description="Polar residues" evidence="1">
    <location>
        <begin position="623"/>
        <end position="635"/>
    </location>
</feature>
<dbReference type="STRING" id="69771.A0A1V6P623"/>
<dbReference type="AlphaFoldDB" id="A0A1V6P623"/>
<keyword evidence="3" id="KW-1185">Reference proteome</keyword>
<feature type="compositionally biased region" description="Polar residues" evidence="1">
    <location>
        <begin position="905"/>
        <end position="933"/>
    </location>
</feature>
<feature type="compositionally biased region" description="Polar residues" evidence="1">
    <location>
        <begin position="215"/>
        <end position="224"/>
    </location>
</feature>
<feature type="compositionally biased region" description="Polar residues" evidence="1">
    <location>
        <begin position="81"/>
        <end position="101"/>
    </location>
</feature>
<comment type="caution">
    <text evidence="2">The sequence shown here is derived from an EMBL/GenBank/DDBJ whole genome shotgun (WGS) entry which is preliminary data.</text>
</comment>
<feature type="region of interest" description="Disordered" evidence="1">
    <location>
        <begin position="614"/>
        <end position="699"/>
    </location>
</feature>
<accession>A0A1V6P623</accession>
<dbReference type="InterPro" id="IPR045342">
    <property type="entry name" value="Etd1"/>
</dbReference>
<dbReference type="GO" id="GO:0005096">
    <property type="term" value="F:GTPase activator activity"/>
    <property type="evidence" value="ECO:0007669"/>
    <property type="project" value="InterPro"/>
</dbReference>
<sequence>MDHISTLCALSTVGIATSGLALGRVERTKPSIFRRKTLPYDSLPPSQPAPVDVRPKTSRSVCPSQAGVEDLPRDTADHGTGSRTGQCQGSDLRRTSLSFSATRLRRRGQTLTNPPLRIPEDGPVNSSTESHSRRPSTSWLRRLSTVSFQTESQSTNSPVTPSFNGSSSPIRPRPSSQRRALNKLVKRSSSQHSNAHPLFTNTSARPPSALRRPATSYQRSETMRMQSPLTTAFGPSFSGPLLHPPTAEEFEVDSNHVWQPYLLPKSEALPERLGRKLSAAGTPRVQNVRRITSDQDALPALVLATTIINKTPTPSPDSSMSTTPVQFRDPFQANTALPPVPPVQKPVHKHSYSLNDVEPNRIIVNTVTGSGTPLLGRPRGGSLKRVKGRTFSIPRSELLRQEYVIPGSPPLPQRRNITDPAAFHRPAISSELAPSNFAPRSVSQDYNVGLRGRRPLTSDAVALSTWQHACRADGYTYSSLRRHQKRHSIAASDPPSTVIGSDVTRVFTTSDEYETDMMTDYWDSVRTRETSGSGLKGLRIETMFDKAGTRLSNEEVTTLEELLPRGSFASCSENDPSLFPASLLVSPVAPSRMNNHTSVLSEEDEETRSMIGALPGEAEDPSRQTPLASSLSSPWAGQDRHTSSPNLPPRSPVEGSHQSQKMNIFDWSEQSRTERDVADSEVRPRTVHGKQNAFNRGSRAACRKVPSAIHLRSQSVPVARELPINDTRQSSGKFGTWGLGSKGVSEDWDSDFDFDAEETSISQNAKPTSEAAASQSMTVPKAILERQASLRGQFGQVQELTLLVQELKRLRHQASILDLVGGPSSELWKEAQGIVNLATIDDDEERRSPPGSPSSLTFSFDDSDEEGLDASSKRNSEVSWHDAQQRQNQLPSPPFIQPKGERESSWQSGSQPESQLYNPSLRQLSKPSTNSKSVIDILRSDRRPEASALSELTPAPRTQKLPFDTQSLRDLVVRAGVVTRALKEVIRKAEGVDPSSQDVFPSDPPFRRIFDQPSHDDLASFEATLAGIH</sequence>
<dbReference type="OrthoDB" id="5346713at2759"/>
<feature type="compositionally biased region" description="Basic and acidic residues" evidence="1">
    <location>
        <begin position="871"/>
        <end position="884"/>
    </location>
</feature>
<reference evidence="3" key="1">
    <citation type="journal article" date="2017" name="Nat. Microbiol.">
        <title>Global analysis of biosynthetic gene clusters reveals vast potential of secondary metabolite production in Penicillium species.</title>
        <authorList>
            <person name="Nielsen J.C."/>
            <person name="Grijseels S."/>
            <person name="Prigent S."/>
            <person name="Ji B."/>
            <person name="Dainat J."/>
            <person name="Nielsen K.F."/>
            <person name="Frisvad J.C."/>
            <person name="Workman M."/>
            <person name="Nielsen J."/>
        </authorList>
    </citation>
    <scope>NUCLEOTIDE SEQUENCE [LARGE SCALE GENOMIC DNA]</scope>
    <source>
        <strain evidence="3">IBT 11843</strain>
    </source>
</reference>
<feature type="compositionally biased region" description="Basic and acidic residues" evidence="1">
    <location>
        <begin position="669"/>
        <end position="684"/>
    </location>
</feature>
<evidence type="ECO:0000313" key="2">
    <source>
        <dbReference type="EMBL" id="OQD72398.1"/>
    </source>
</evidence>
<dbReference type="Proteomes" id="UP000191522">
    <property type="component" value="Unassembled WGS sequence"/>
</dbReference>
<dbReference type="Pfam" id="PF20162">
    <property type="entry name" value="Etd1"/>
    <property type="match status" value="1"/>
</dbReference>
<feature type="compositionally biased region" description="Low complexity" evidence="1">
    <location>
        <begin position="166"/>
        <end position="179"/>
    </location>
</feature>
<feature type="compositionally biased region" description="Polar residues" evidence="1">
    <location>
        <begin position="187"/>
        <end position="205"/>
    </location>
</feature>
<organism evidence="2 3">
    <name type="scientific">Penicillium decumbens</name>
    <dbReference type="NCBI Taxonomy" id="69771"/>
    <lineage>
        <taxon>Eukaryota</taxon>
        <taxon>Fungi</taxon>
        <taxon>Dikarya</taxon>
        <taxon>Ascomycota</taxon>
        <taxon>Pezizomycotina</taxon>
        <taxon>Eurotiomycetes</taxon>
        <taxon>Eurotiomycetidae</taxon>
        <taxon>Eurotiales</taxon>
        <taxon>Aspergillaceae</taxon>
        <taxon>Penicillium</taxon>
    </lineage>
</organism>
<evidence type="ECO:0000313" key="3">
    <source>
        <dbReference type="Proteomes" id="UP000191522"/>
    </source>
</evidence>
<dbReference type="OMA" id="NDTRIFS"/>
<dbReference type="EMBL" id="MDYL01000021">
    <property type="protein sequence ID" value="OQD72398.1"/>
    <property type="molecule type" value="Genomic_DNA"/>
</dbReference>
<protein>
    <submittedName>
        <fullName evidence="2">Uncharacterized protein</fullName>
    </submittedName>
</protein>
<feature type="region of interest" description="Disordered" evidence="1">
    <location>
        <begin position="36"/>
        <end position="224"/>
    </location>
</feature>
<dbReference type="GO" id="GO:1902412">
    <property type="term" value="P:regulation of mitotic cytokinesis"/>
    <property type="evidence" value="ECO:0007669"/>
    <property type="project" value="InterPro"/>
</dbReference>
<feature type="compositionally biased region" description="Polar residues" evidence="1">
    <location>
        <begin position="124"/>
        <end position="165"/>
    </location>
</feature>
<name>A0A1V6P623_PENDC</name>
<evidence type="ECO:0000256" key="1">
    <source>
        <dbReference type="SAM" id="MobiDB-lite"/>
    </source>
</evidence>
<feature type="region of interest" description="Disordered" evidence="1">
    <location>
        <begin position="839"/>
        <end position="958"/>
    </location>
</feature>
<gene>
    <name evidence="2" type="ORF">PENDEC_c021G02707</name>
</gene>
<proteinExistence type="predicted"/>